<keyword evidence="11" id="KW-0067">ATP-binding</keyword>
<evidence type="ECO:0000256" key="13">
    <source>
        <dbReference type="SAM" id="MobiDB-lite"/>
    </source>
</evidence>
<evidence type="ECO:0000256" key="5">
    <source>
        <dbReference type="ARBA" id="ARBA00022723"/>
    </source>
</evidence>
<keyword evidence="9" id="KW-0347">Helicase</keyword>
<dbReference type="PANTHER" id="PTHR10887:SF364">
    <property type="entry name" value="REGULATOR OF NONSENSE TRANSCRIPTS 1"/>
    <property type="match status" value="1"/>
</dbReference>
<comment type="subcellular location">
    <subcellularLocation>
        <location evidence="1">Cytoplasm</location>
    </subcellularLocation>
</comment>
<evidence type="ECO:0000256" key="4">
    <source>
        <dbReference type="ARBA" id="ARBA00022490"/>
    </source>
</evidence>
<dbReference type="CDD" id="cd18808">
    <property type="entry name" value="SF1_C_Upf1"/>
    <property type="match status" value="1"/>
</dbReference>
<evidence type="ECO:0000256" key="6">
    <source>
        <dbReference type="ARBA" id="ARBA00022741"/>
    </source>
</evidence>
<dbReference type="EMBL" id="CAJFCW020000001">
    <property type="protein sequence ID" value="CAG9082743.1"/>
    <property type="molecule type" value="Genomic_DNA"/>
</dbReference>
<dbReference type="PANTHER" id="PTHR10887">
    <property type="entry name" value="DNA2/NAM7 HELICASE FAMILY"/>
    <property type="match status" value="1"/>
</dbReference>
<evidence type="ECO:0000256" key="1">
    <source>
        <dbReference type="ARBA" id="ARBA00004496"/>
    </source>
</evidence>
<dbReference type="GO" id="GO:0000184">
    <property type="term" value="P:nuclear-transcribed mRNA catabolic process, nonsense-mediated decay"/>
    <property type="evidence" value="ECO:0007669"/>
    <property type="project" value="InterPro"/>
</dbReference>
<organism evidence="15 16">
    <name type="scientific">Bursaphelenchus okinawaensis</name>
    <dbReference type="NCBI Taxonomy" id="465554"/>
    <lineage>
        <taxon>Eukaryota</taxon>
        <taxon>Metazoa</taxon>
        <taxon>Ecdysozoa</taxon>
        <taxon>Nematoda</taxon>
        <taxon>Chromadorea</taxon>
        <taxon>Rhabditida</taxon>
        <taxon>Tylenchina</taxon>
        <taxon>Tylenchomorpha</taxon>
        <taxon>Aphelenchoidea</taxon>
        <taxon>Aphelenchoididae</taxon>
        <taxon>Bursaphelenchus</taxon>
    </lineage>
</organism>
<feature type="compositionally biased region" description="Polar residues" evidence="13">
    <location>
        <begin position="985"/>
        <end position="1014"/>
    </location>
</feature>
<evidence type="ECO:0000256" key="9">
    <source>
        <dbReference type="ARBA" id="ARBA00022806"/>
    </source>
</evidence>
<evidence type="ECO:0000256" key="7">
    <source>
        <dbReference type="ARBA" id="ARBA00022771"/>
    </source>
</evidence>
<dbReference type="GO" id="GO:0005524">
    <property type="term" value="F:ATP binding"/>
    <property type="evidence" value="ECO:0007669"/>
    <property type="project" value="UniProtKB-KW"/>
</dbReference>
<dbReference type="CDD" id="cd21407">
    <property type="entry name" value="1B_UPF1-like"/>
    <property type="match status" value="1"/>
</dbReference>
<dbReference type="GO" id="GO:0005737">
    <property type="term" value="C:cytoplasm"/>
    <property type="evidence" value="ECO:0007669"/>
    <property type="project" value="UniProtKB-SubCell"/>
</dbReference>
<dbReference type="Pfam" id="PF13087">
    <property type="entry name" value="AAA_12"/>
    <property type="match status" value="1"/>
</dbReference>
<dbReference type="Pfam" id="PF13086">
    <property type="entry name" value="AAA_11"/>
    <property type="match status" value="2"/>
</dbReference>
<dbReference type="InterPro" id="IPR018999">
    <property type="entry name" value="UPF1_CH/ZBD"/>
</dbReference>
<dbReference type="SUPFAM" id="SSF52540">
    <property type="entry name" value="P-loop containing nucleoside triphosphate hydrolases"/>
    <property type="match status" value="1"/>
</dbReference>
<dbReference type="InterPro" id="IPR045055">
    <property type="entry name" value="DNA2/NAM7-like"/>
</dbReference>
<evidence type="ECO:0000256" key="10">
    <source>
        <dbReference type="ARBA" id="ARBA00022833"/>
    </source>
</evidence>
<dbReference type="InterPro" id="IPR041679">
    <property type="entry name" value="DNA2/NAM7-like_C"/>
</dbReference>
<dbReference type="Gene3D" id="6.10.140.1240">
    <property type="match status" value="1"/>
</dbReference>
<evidence type="ECO:0000313" key="16">
    <source>
        <dbReference type="Proteomes" id="UP000614601"/>
    </source>
</evidence>
<proteinExistence type="inferred from homology"/>
<feature type="region of interest" description="C4" evidence="12">
    <location>
        <begin position="127"/>
        <end position="157"/>
    </location>
</feature>
<reference evidence="15" key="1">
    <citation type="submission" date="2020-09" db="EMBL/GenBank/DDBJ databases">
        <authorList>
            <person name="Kikuchi T."/>
        </authorList>
    </citation>
    <scope>NUCLEOTIDE SEQUENCE</scope>
    <source>
        <strain evidence="15">SH1</strain>
    </source>
</reference>
<keyword evidence="7 12" id="KW-0863">Zinc-finger</keyword>
<dbReference type="GO" id="GO:0008270">
    <property type="term" value="F:zinc ion binding"/>
    <property type="evidence" value="ECO:0007669"/>
    <property type="project" value="UniProtKB-UniRule"/>
</dbReference>
<dbReference type="Proteomes" id="UP000614601">
    <property type="component" value="Unassembled WGS sequence"/>
</dbReference>
<feature type="region of interest" description="CC/SHH/C" evidence="12">
    <location>
        <begin position="81"/>
        <end position="109"/>
    </location>
</feature>
<dbReference type="AlphaFoldDB" id="A0A811JU93"/>
<dbReference type="GO" id="GO:0003724">
    <property type="term" value="F:RNA helicase activity"/>
    <property type="evidence" value="ECO:0007669"/>
    <property type="project" value="InterPro"/>
</dbReference>
<feature type="region of interest" description="Disordered" evidence="13">
    <location>
        <begin position="961"/>
        <end position="1014"/>
    </location>
</feature>
<keyword evidence="8" id="KW-0378">Hydrolase</keyword>
<dbReference type="GO" id="GO:0016787">
    <property type="term" value="F:hydrolase activity"/>
    <property type="evidence" value="ECO:0007669"/>
    <property type="project" value="UniProtKB-KW"/>
</dbReference>
<protein>
    <recommendedName>
        <fullName evidence="3">DNA helicase</fullName>
        <ecNumber evidence="3">3.6.4.12</ecNumber>
    </recommendedName>
</protein>
<dbReference type="EC" id="3.6.4.12" evidence="3"/>
<keyword evidence="6" id="KW-0547">Nucleotide-binding</keyword>
<keyword evidence="10 12" id="KW-0862">Zinc</keyword>
<accession>A0A811JU93</accession>
<dbReference type="Gene3D" id="3.40.50.300">
    <property type="entry name" value="P-loop containing nucleotide triphosphate hydrolases"/>
    <property type="match status" value="2"/>
</dbReference>
<dbReference type="Gene3D" id="2.40.30.230">
    <property type="match status" value="1"/>
</dbReference>
<dbReference type="CDD" id="cd21400">
    <property type="entry name" value="ZBD_UPF1-like"/>
    <property type="match status" value="1"/>
</dbReference>
<keyword evidence="5 12" id="KW-0479">Metal-binding</keyword>
<name>A0A811JU93_9BILA</name>
<evidence type="ECO:0000256" key="3">
    <source>
        <dbReference type="ARBA" id="ARBA00012551"/>
    </source>
</evidence>
<dbReference type="Proteomes" id="UP000783686">
    <property type="component" value="Unassembled WGS sequence"/>
</dbReference>
<dbReference type="InterPro" id="IPR040812">
    <property type="entry name" value="UPF1_1B_dom"/>
</dbReference>
<dbReference type="PROSITE" id="PS51997">
    <property type="entry name" value="UPF1_CH_RICH"/>
    <property type="match status" value="1"/>
</dbReference>
<gene>
    <name evidence="15" type="ORF">BOKJ2_LOCUS1363</name>
</gene>
<dbReference type="CDD" id="cd18039">
    <property type="entry name" value="DEXXQc_UPF1"/>
    <property type="match status" value="1"/>
</dbReference>
<keyword evidence="4" id="KW-0963">Cytoplasm</keyword>
<dbReference type="InterPro" id="IPR047187">
    <property type="entry name" value="SF1_C_Upf1"/>
</dbReference>
<evidence type="ECO:0000256" key="11">
    <source>
        <dbReference type="ARBA" id="ARBA00022840"/>
    </source>
</evidence>
<dbReference type="Pfam" id="PF18141">
    <property type="entry name" value="UPF1_1B_dom"/>
    <property type="match status" value="1"/>
</dbReference>
<keyword evidence="16" id="KW-1185">Reference proteome</keyword>
<dbReference type="InterPro" id="IPR041677">
    <property type="entry name" value="DNA2/NAM7_AAA_11"/>
</dbReference>
<dbReference type="Pfam" id="PF09416">
    <property type="entry name" value="UPF1_Zn_bind"/>
    <property type="match status" value="1"/>
</dbReference>
<dbReference type="GO" id="GO:0003678">
    <property type="term" value="F:DNA helicase activity"/>
    <property type="evidence" value="ECO:0007669"/>
    <property type="project" value="UniProtKB-EC"/>
</dbReference>
<evidence type="ECO:0000259" key="14">
    <source>
        <dbReference type="PROSITE" id="PS51997"/>
    </source>
</evidence>
<comment type="similarity">
    <text evidence="2">Belongs to the DNA2/NAM7 helicase family.</text>
</comment>
<evidence type="ECO:0000256" key="8">
    <source>
        <dbReference type="ARBA" id="ARBA00022801"/>
    </source>
</evidence>
<dbReference type="EMBL" id="CAJFDH010000001">
    <property type="protein sequence ID" value="CAD5206679.1"/>
    <property type="molecule type" value="Genomic_DNA"/>
</dbReference>
<dbReference type="GO" id="GO:0003723">
    <property type="term" value="F:RNA binding"/>
    <property type="evidence" value="ECO:0007669"/>
    <property type="project" value="InterPro"/>
</dbReference>
<sequence length="1014" mass="113258">MSQIDYDSLSQYSEGFLKSGSQSCFTDTLSQVSYGDDGLIDENREVADFDVEDDQDDELTELPKHSCRYCGYHNPLSMALCTICDKWFCNGKGSTTGSHIVNHLVRSNHREVSLHRDGPLGDTQLECYHCGSKNVFMMGYITAKADSVVVMLCRIPCASLAAQKSTNWEAEDWKPIISERQIVSWILKFPTQQQQMRCRQITAAQINRLEDLWKENEDATVDDLDRPGLDDEPEPVRLRYEDGVQYFNILNPLVSLEAMYDRKMKEQMSYPVNQVRWDIGLNKKLIASFNLPEFRDGNMKLMIGDELRLKHQQTVDGSEWTCEGRIIKIPDNHGDKFMLAVGCNTEMPSNMRTNFVCEYVWKGTAFKRMKDALMRLANRKSCVSQFIYHKLMGHDVNDIKFHINLPRRLETPGLPELNHSQEEAVRTALVQPLTLIQGPPGTGKTVTSAALVYHMVKVTKEQVLVCAPSNIAVDQLAEKLHKTGLKVIRFCAKGRETVDSPVAFLTLHNQLKALNGPGELQKLMRLKEEVGELSQGDEARFKQLILTKEKELLAKAEVICCTCICAADARVKDREFRCVLVDESTQAAEPEVMVPVLKGARQLVLVGDHCQLGPVVMCKKAGLAGLSKSLVERLVMLGNRPVRLQVQYRMHPALSVFPSNVFYEGSLQNGVTESERMLNDVSWSFPTPEKPMMFWNCCGQEEISPSGTSYLNRAEAISVEKLTTRFLQAGFKPEQIGIITPYEGQRAYIVQYMQSQGTLHSKLYLDIEVANVDAFQGREKDLIVVTCVRSNSTGGIGFLKDPRRLNVALTRAKYGLVIVGNAKVLARQMLWNNLLTVFRNKGCLVEGALNNLKKTNMALPSPKPVSEREIQAHGFMNLSLFTTTDNGVNRGVDDAGDPCFFSNRDSKSSFEDPQGSLYSSSMLGGASLPVPLHMFNNGVVGSNEGDAFRTDDRNVPLMWPPMPGSGKVDGELPSWNYGTGKRRQVPSSVGSSQDGYGVSQGFSQDGYLTSETDG</sequence>
<evidence type="ECO:0000256" key="12">
    <source>
        <dbReference type="PROSITE-ProRule" id="PRU01341"/>
    </source>
</evidence>
<evidence type="ECO:0000313" key="15">
    <source>
        <dbReference type="EMBL" id="CAD5206679.1"/>
    </source>
</evidence>
<comment type="caution">
    <text evidence="15">The sequence shown here is derived from an EMBL/GenBank/DDBJ whole genome shotgun (WGS) entry which is preliminary data.</text>
</comment>
<feature type="domain" description="Upf1" evidence="14">
    <location>
        <begin position="59"/>
        <end position="216"/>
    </location>
</feature>
<dbReference type="OrthoDB" id="6513042at2759"/>
<feature type="region of interest" description="C3H" evidence="12">
    <location>
        <begin position="67"/>
        <end position="99"/>
    </location>
</feature>
<dbReference type="InterPro" id="IPR027417">
    <property type="entry name" value="P-loop_NTPase"/>
</dbReference>
<dbReference type="FunFam" id="3.40.50.300:FF:000097">
    <property type="entry name" value="Regulator of nonsense transcripts 1"/>
    <property type="match status" value="1"/>
</dbReference>
<evidence type="ECO:0000256" key="2">
    <source>
        <dbReference type="ARBA" id="ARBA00007913"/>
    </source>
</evidence>